<dbReference type="SUPFAM" id="SSF52540">
    <property type="entry name" value="P-loop containing nucleoside triphosphate hydrolases"/>
    <property type="match status" value="1"/>
</dbReference>
<sequence>MTRPVAAPRLDATAGPLLAVRQLRIQHRLPRAHPFARPRYLRAVDELNFNLHAGETLALVGESGSGKSTLARALLGVQPVSSGSIRFDGHELVGLDRRGWQPLRRQIQMVFQDPQGSLDPRMRVAQIVAEPLVYLCPELDAAERRHRVEQTLERVGLGPEMLECYPRQLSGGQCQRVGIARALVCGPRLLICDEAVAALDAVTQAQVLQLLREIQMQTGMAMLFITHDLAIARQISDRVLVMYYGRLMEQAPTRTLFAAPRHPYTRALLASVPGVDPAQRAALLRPGAAPDTSVPSTGCLFAARCPMADEQCLRRVPPVHRLRDGSAVACHYIAEAWVPPTKAA</sequence>
<dbReference type="AlphaFoldDB" id="A0A1I2JVE6"/>
<evidence type="ECO:0000313" key="6">
    <source>
        <dbReference type="EMBL" id="SFF58149.1"/>
    </source>
</evidence>
<evidence type="ECO:0000313" key="7">
    <source>
        <dbReference type="Proteomes" id="UP000199771"/>
    </source>
</evidence>
<dbReference type="SMART" id="SM00382">
    <property type="entry name" value="AAA"/>
    <property type="match status" value="1"/>
</dbReference>
<evidence type="ECO:0000256" key="2">
    <source>
        <dbReference type="ARBA" id="ARBA00022448"/>
    </source>
</evidence>
<dbReference type="InterPro" id="IPR017871">
    <property type="entry name" value="ABC_transporter-like_CS"/>
</dbReference>
<dbReference type="PROSITE" id="PS00211">
    <property type="entry name" value="ABC_TRANSPORTER_1"/>
    <property type="match status" value="1"/>
</dbReference>
<keyword evidence="4 6" id="KW-0067">ATP-binding</keyword>
<evidence type="ECO:0000256" key="4">
    <source>
        <dbReference type="ARBA" id="ARBA00022840"/>
    </source>
</evidence>
<organism evidence="6 7">
    <name type="scientific">Fontimonas thermophila</name>
    <dbReference type="NCBI Taxonomy" id="1076937"/>
    <lineage>
        <taxon>Bacteria</taxon>
        <taxon>Pseudomonadati</taxon>
        <taxon>Pseudomonadota</taxon>
        <taxon>Gammaproteobacteria</taxon>
        <taxon>Nevskiales</taxon>
        <taxon>Nevskiaceae</taxon>
        <taxon>Fontimonas</taxon>
    </lineage>
</organism>
<dbReference type="GO" id="GO:0055085">
    <property type="term" value="P:transmembrane transport"/>
    <property type="evidence" value="ECO:0007669"/>
    <property type="project" value="UniProtKB-ARBA"/>
</dbReference>
<dbReference type="InterPro" id="IPR050319">
    <property type="entry name" value="ABC_transp_ATP-bind"/>
</dbReference>
<evidence type="ECO:0000256" key="3">
    <source>
        <dbReference type="ARBA" id="ARBA00022741"/>
    </source>
</evidence>
<evidence type="ECO:0000259" key="5">
    <source>
        <dbReference type="PROSITE" id="PS50893"/>
    </source>
</evidence>
<dbReference type="InterPro" id="IPR027417">
    <property type="entry name" value="P-loop_NTPase"/>
</dbReference>
<dbReference type="Proteomes" id="UP000199771">
    <property type="component" value="Unassembled WGS sequence"/>
</dbReference>
<evidence type="ECO:0000256" key="1">
    <source>
        <dbReference type="ARBA" id="ARBA00005417"/>
    </source>
</evidence>
<proteinExistence type="inferred from homology"/>
<dbReference type="PROSITE" id="PS50893">
    <property type="entry name" value="ABC_TRANSPORTER_2"/>
    <property type="match status" value="1"/>
</dbReference>
<dbReference type="EMBL" id="FOOC01000010">
    <property type="protein sequence ID" value="SFF58149.1"/>
    <property type="molecule type" value="Genomic_DNA"/>
</dbReference>
<dbReference type="InterPro" id="IPR013563">
    <property type="entry name" value="Oligopep_ABC_C"/>
</dbReference>
<dbReference type="InterPro" id="IPR003593">
    <property type="entry name" value="AAA+_ATPase"/>
</dbReference>
<dbReference type="GO" id="GO:0016887">
    <property type="term" value="F:ATP hydrolysis activity"/>
    <property type="evidence" value="ECO:0007669"/>
    <property type="project" value="InterPro"/>
</dbReference>
<dbReference type="Gene3D" id="3.40.50.300">
    <property type="entry name" value="P-loop containing nucleotide triphosphate hydrolases"/>
    <property type="match status" value="1"/>
</dbReference>
<dbReference type="InterPro" id="IPR003439">
    <property type="entry name" value="ABC_transporter-like_ATP-bd"/>
</dbReference>
<dbReference type="PANTHER" id="PTHR43776">
    <property type="entry name" value="TRANSPORT ATP-BINDING PROTEIN"/>
    <property type="match status" value="1"/>
</dbReference>
<accession>A0A1I2JVE6</accession>
<protein>
    <submittedName>
        <fullName evidence="6">Oligopeptide transport system ATP-binding protein</fullName>
    </submittedName>
</protein>
<keyword evidence="2" id="KW-0813">Transport</keyword>
<reference evidence="6 7" key="1">
    <citation type="submission" date="2016-10" db="EMBL/GenBank/DDBJ databases">
        <authorList>
            <person name="de Groot N.N."/>
        </authorList>
    </citation>
    <scope>NUCLEOTIDE SEQUENCE [LARGE SCALE GENOMIC DNA]</scope>
    <source>
        <strain evidence="6 7">DSM 23609</strain>
    </source>
</reference>
<gene>
    <name evidence="6" type="ORF">SAMN04488120_11043</name>
</gene>
<dbReference type="STRING" id="1076937.SAMN04488120_11043"/>
<dbReference type="GO" id="GO:0005524">
    <property type="term" value="F:ATP binding"/>
    <property type="evidence" value="ECO:0007669"/>
    <property type="project" value="UniProtKB-KW"/>
</dbReference>
<dbReference type="Pfam" id="PF08352">
    <property type="entry name" value="oligo_HPY"/>
    <property type="match status" value="1"/>
</dbReference>
<dbReference type="GO" id="GO:0015833">
    <property type="term" value="P:peptide transport"/>
    <property type="evidence" value="ECO:0007669"/>
    <property type="project" value="InterPro"/>
</dbReference>
<name>A0A1I2JVE6_9GAMM</name>
<keyword evidence="3" id="KW-0547">Nucleotide-binding</keyword>
<dbReference type="Pfam" id="PF00005">
    <property type="entry name" value="ABC_tran"/>
    <property type="match status" value="1"/>
</dbReference>
<dbReference type="PANTHER" id="PTHR43776:SF7">
    <property type="entry name" value="D,D-DIPEPTIDE TRANSPORT ATP-BINDING PROTEIN DDPF-RELATED"/>
    <property type="match status" value="1"/>
</dbReference>
<dbReference type="CDD" id="cd03257">
    <property type="entry name" value="ABC_NikE_OppD_transporters"/>
    <property type="match status" value="1"/>
</dbReference>
<keyword evidence="7" id="KW-1185">Reference proteome</keyword>
<dbReference type="FunFam" id="3.40.50.300:FF:000016">
    <property type="entry name" value="Oligopeptide ABC transporter ATP-binding component"/>
    <property type="match status" value="1"/>
</dbReference>
<feature type="domain" description="ABC transporter" evidence="5">
    <location>
        <begin position="23"/>
        <end position="269"/>
    </location>
</feature>
<dbReference type="NCBIfam" id="TIGR01727">
    <property type="entry name" value="oligo_HPY"/>
    <property type="match status" value="1"/>
</dbReference>
<dbReference type="RefSeq" id="WP_234981603.1">
    <property type="nucleotide sequence ID" value="NZ_FOOC01000010.1"/>
</dbReference>
<comment type="similarity">
    <text evidence="1">Belongs to the ABC transporter superfamily.</text>
</comment>